<dbReference type="HAMAP" id="MF_00758">
    <property type="entry name" value="UPF0301"/>
    <property type="match status" value="1"/>
</dbReference>
<dbReference type="Gene3D" id="3.30.70.1300">
    <property type="entry name" value="VC0467-like domains"/>
    <property type="match status" value="1"/>
</dbReference>
<evidence type="ECO:0000313" key="4">
    <source>
        <dbReference type="Proteomes" id="UP000317839"/>
    </source>
</evidence>
<protein>
    <recommendedName>
        <fullName evidence="2">UPF0301 protein FLL45_14150</fullName>
    </recommendedName>
</protein>
<dbReference type="PANTHER" id="PTHR30327:SF1">
    <property type="entry name" value="UPF0301 PROTEIN YQGE"/>
    <property type="match status" value="1"/>
</dbReference>
<comment type="caution">
    <text evidence="3">The sequence shown here is derived from an EMBL/GenBank/DDBJ whole genome shotgun (WGS) entry which is preliminary data.</text>
</comment>
<comment type="similarity">
    <text evidence="1 2">Belongs to the UPF0301 (AlgH) family.</text>
</comment>
<dbReference type="Gene3D" id="3.40.1740.10">
    <property type="entry name" value="VC0467-like"/>
    <property type="match status" value="1"/>
</dbReference>
<dbReference type="OrthoDB" id="9807486at2"/>
<name>A0A545T9W5_9GAMM</name>
<dbReference type="RefSeq" id="WP_142942705.1">
    <property type="nucleotide sequence ID" value="NZ_VIKR01000003.1"/>
</dbReference>
<evidence type="ECO:0000256" key="1">
    <source>
        <dbReference type="ARBA" id="ARBA00009600"/>
    </source>
</evidence>
<dbReference type="GO" id="GO:0005829">
    <property type="term" value="C:cytosol"/>
    <property type="evidence" value="ECO:0007669"/>
    <property type="project" value="TreeGrafter"/>
</dbReference>
<gene>
    <name evidence="3" type="ORF">FLL45_14150</name>
</gene>
<dbReference type="EMBL" id="VIKR01000003">
    <property type="protein sequence ID" value="TQV73998.1"/>
    <property type="molecule type" value="Genomic_DNA"/>
</dbReference>
<dbReference type="PANTHER" id="PTHR30327">
    <property type="entry name" value="UNCHARACTERIZED PROTEIN YQGE"/>
    <property type="match status" value="1"/>
</dbReference>
<evidence type="ECO:0000256" key="2">
    <source>
        <dbReference type="HAMAP-Rule" id="MF_00758"/>
    </source>
</evidence>
<dbReference type="AlphaFoldDB" id="A0A545T9W5"/>
<dbReference type="NCBIfam" id="NF001266">
    <property type="entry name" value="PRK00228.1-1"/>
    <property type="match status" value="1"/>
</dbReference>
<keyword evidence="4" id="KW-1185">Reference proteome</keyword>
<dbReference type="Pfam" id="PF02622">
    <property type="entry name" value="DUF179"/>
    <property type="match status" value="1"/>
</dbReference>
<reference evidence="3 4" key="1">
    <citation type="submission" date="2019-06" db="EMBL/GenBank/DDBJ databases">
        <title>Draft genome of Aliikangiella marina GYP-15.</title>
        <authorList>
            <person name="Wang G."/>
        </authorList>
    </citation>
    <scope>NUCLEOTIDE SEQUENCE [LARGE SCALE GENOMIC DNA]</scope>
    <source>
        <strain evidence="3 4">GYP-15</strain>
    </source>
</reference>
<dbReference type="Proteomes" id="UP000317839">
    <property type="component" value="Unassembled WGS sequence"/>
</dbReference>
<dbReference type="InterPro" id="IPR003774">
    <property type="entry name" value="AlgH-like"/>
</dbReference>
<proteinExistence type="inferred from homology"/>
<evidence type="ECO:0000313" key="3">
    <source>
        <dbReference type="EMBL" id="TQV73998.1"/>
    </source>
</evidence>
<sequence>MSKFPSLKNHLLIAMPSLHDMNFSRSVTLLCEHNEDGAMGIVINHPLDFSTTELLEHMEIPCEANRNINPVFAGGPVQVDRGFVIHRAEQLWKSSIKLDNNISVTTSSDILHAIGRHEIDDEAFVALGYAGWEAGQLEQEILENAWLTVPVDASIIFETDIDKRWERSAALLGVDINNLSSFSGHS</sequence>
<accession>A0A545T9W5</accession>
<dbReference type="SUPFAM" id="SSF143456">
    <property type="entry name" value="VC0467-like"/>
    <property type="match status" value="1"/>
</dbReference>
<organism evidence="3 4">
    <name type="scientific">Aliikangiella marina</name>
    <dbReference type="NCBI Taxonomy" id="1712262"/>
    <lineage>
        <taxon>Bacteria</taxon>
        <taxon>Pseudomonadati</taxon>
        <taxon>Pseudomonadota</taxon>
        <taxon>Gammaproteobacteria</taxon>
        <taxon>Oceanospirillales</taxon>
        <taxon>Pleioneaceae</taxon>
        <taxon>Aliikangiella</taxon>
    </lineage>
</organism>